<dbReference type="Proteomes" id="UP000521872">
    <property type="component" value="Unassembled WGS sequence"/>
</dbReference>
<accession>A0A8H4VKA6</accession>
<dbReference type="Gene3D" id="3.80.10.10">
    <property type="entry name" value="Ribonuclease Inhibitor"/>
    <property type="match status" value="1"/>
</dbReference>
<evidence type="ECO:0000313" key="2">
    <source>
        <dbReference type="Proteomes" id="UP000521872"/>
    </source>
</evidence>
<dbReference type="EMBL" id="JAACJL010000058">
    <property type="protein sequence ID" value="KAF4611009.1"/>
    <property type="molecule type" value="Genomic_DNA"/>
</dbReference>
<proteinExistence type="predicted"/>
<name>A0A8H4VKA6_9AGAR</name>
<protein>
    <submittedName>
        <fullName evidence="1">Uncharacterized protein</fullName>
    </submittedName>
</protein>
<reference evidence="1 2" key="1">
    <citation type="submission" date="2019-12" db="EMBL/GenBank/DDBJ databases">
        <authorList>
            <person name="Floudas D."/>
            <person name="Bentzer J."/>
            <person name="Ahren D."/>
            <person name="Johansson T."/>
            <person name="Persson P."/>
            <person name="Tunlid A."/>
        </authorList>
    </citation>
    <scope>NUCLEOTIDE SEQUENCE [LARGE SCALE GENOMIC DNA]</scope>
    <source>
        <strain evidence="1 2">CBS 102.39</strain>
    </source>
</reference>
<evidence type="ECO:0000313" key="1">
    <source>
        <dbReference type="EMBL" id="KAF4611009.1"/>
    </source>
</evidence>
<organism evidence="1 2">
    <name type="scientific">Agrocybe pediades</name>
    <dbReference type="NCBI Taxonomy" id="84607"/>
    <lineage>
        <taxon>Eukaryota</taxon>
        <taxon>Fungi</taxon>
        <taxon>Dikarya</taxon>
        <taxon>Basidiomycota</taxon>
        <taxon>Agaricomycotina</taxon>
        <taxon>Agaricomycetes</taxon>
        <taxon>Agaricomycetidae</taxon>
        <taxon>Agaricales</taxon>
        <taxon>Agaricineae</taxon>
        <taxon>Strophariaceae</taxon>
        <taxon>Agrocybe</taxon>
    </lineage>
</organism>
<keyword evidence="2" id="KW-1185">Reference proteome</keyword>
<sequence>MVVSHTAIEMVDLPSEIWLYITDFLRDDWKLYPRLLSVNPVFLDVALNRMWSEVNMDTGGGVDMQRTMHALERLSDPFISKRLKILTIECRHYEPKPTASTSQETNTSQEISEAYEDFPTPYGRVSSREVLDCIIRALPQFHNIEEISLEWYMPPSYNHEQKEILQSIWSRSPFLPNLKSLWLAGESLKDHRFFIETMPTLSRLEDVTFIFDGSYVQFDKSEVQDLSIFTSHILPYIEGISPNLRSLSVRVRCFTGADFSPFFENLPRLPALRELCISAYYDRSLKDLSSLYSFLERCPETVRTLELDVGGLYEVYKPEDLAKQIRLEEWLLRLFTSRNPRLFTNLEELAVADLSPTQRRADIVIAILEKTGKTLRILDLALYRCYKLFNSEELARIFDAAAKCRRLNILRIYIDCFDWKFLDMFTRKLPSLQTLSISYAKTLPIISGELGQDETIPPPVDGPLKGWVYREQWKLDGVRKWQTGGSLHIDNLKLAIA</sequence>
<dbReference type="SUPFAM" id="SSF52047">
    <property type="entry name" value="RNI-like"/>
    <property type="match status" value="1"/>
</dbReference>
<gene>
    <name evidence="1" type="ORF">D9613_006522</name>
</gene>
<dbReference type="InterPro" id="IPR032675">
    <property type="entry name" value="LRR_dom_sf"/>
</dbReference>
<comment type="caution">
    <text evidence="1">The sequence shown here is derived from an EMBL/GenBank/DDBJ whole genome shotgun (WGS) entry which is preliminary data.</text>
</comment>
<dbReference type="AlphaFoldDB" id="A0A8H4VKA6"/>